<feature type="region of interest" description="Disordered" evidence="1">
    <location>
        <begin position="39"/>
        <end position="58"/>
    </location>
</feature>
<organism evidence="2 3">
    <name type="scientific">Streptacidiphilus fuscans</name>
    <dbReference type="NCBI Taxonomy" id="2789292"/>
    <lineage>
        <taxon>Bacteria</taxon>
        <taxon>Bacillati</taxon>
        <taxon>Actinomycetota</taxon>
        <taxon>Actinomycetes</taxon>
        <taxon>Kitasatosporales</taxon>
        <taxon>Streptomycetaceae</taxon>
        <taxon>Streptacidiphilus</taxon>
    </lineage>
</organism>
<dbReference type="RefSeq" id="WP_196196898.1">
    <property type="nucleotide sequence ID" value="NZ_JADPRT010000013.1"/>
</dbReference>
<evidence type="ECO:0000313" key="2">
    <source>
        <dbReference type="EMBL" id="MBF9071722.1"/>
    </source>
</evidence>
<proteinExistence type="predicted"/>
<dbReference type="AlphaFoldDB" id="A0A931B911"/>
<protein>
    <submittedName>
        <fullName evidence="2">Uncharacterized protein</fullName>
    </submittedName>
</protein>
<dbReference type="Proteomes" id="UP000657385">
    <property type="component" value="Unassembled WGS sequence"/>
</dbReference>
<comment type="caution">
    <text evidence="2">The sequence shown here is derived from an EMBL/GenBank/DDBJ whole genome shotgun (WGS) entry which is preliminary data.</text>
</comment>
<gene>
    <name evidence="2" type="ORF">I2501_27230</name>
</gene>
<evidence type="ECO:0000313" key="3">
    <source>
        <dbReference type="Proteomes" id="UP000657385"/>
    </source>
</evidence>
<keyword evidence="3" id="KW-1185">Reference proteome</keyword>
<reference evidence="2" key="1">
    <citation type="submission" date="2020-11" db="EMBL/GenBank/DDBJ databases">
        <title>Isolation and identification of active actinomycetes.</title>
        <authorList>
            <person name="Yu B."/>
        </authorList>
    </citation>
    <scope>NUCLEOTIDE SEQUENCE</scope>
    <source>
        <strain evidence="2">NEAU-YB345</strain>
    </source>
</reference>
<name>A0A931B911_9ACTN</name>
<evidence type="ECO:0000256" key="1">
    <source>
        <dbReference type="SAM" id="MobiDB-lite"/>
    </source>
</evidence>
<accession>A0A931B911</accession>
<sequence>MNDDAATPADSPLVPLVPLLQLPGLPTPTGGDVPVCGPDGCAVPQREQPDEAARLDQD</sequence>
<feature type="compositionally biased region" description="Basic and acidic residues" evidence="1">
    <location>
        <begin position="47"/>
        <end position="58"/>
    </location>
</feature>
<dbReference type="EMBL" id="JADPRT010000013">
    <property type="protein sequence ID" value="MBF9071722.1"/>
    <property type="molecule type" value="Genomic_DNA"/>
</dbReference>